<protein>
    <submittedName>
        <fullName evidence="2">Uncharacterized protein LOC142170721</fullName>
    </submittedName>
</protein>
<reference evidence="2" key="2">
    <citation type="submission" date="2025-08" db="UniProtKB">
        <authorList>
            <consortium name="RefSeq"/>
        </authorList>
    </citation>
    <scope>IDENTIFICATION</scope>
    <source>
        <tissue evidence="2">Leaf</tissue>
    </source>
</reference>
<keyword evidence="1" id="KW-1185">Reference proteome</keyword>
<gene>
    <name evidence="2" type="primary">LOC142170721</name>
</gene>
<reference evidence="1" key="1">
    <citation type="journal article" date="2014" name="Nat. Commun.">
        <title>The tobacco genome sequence and its comparison with those of tomato and potato.</title>
        <authorList>
            <person name="Sierro N."/>
            <person name="Battey J.N."/>
            <person name="Ouadi S."/>
            <person name="Bakaher N."/>
            <person name="Bovet L."/>
            <person name="Willig A."/>
            <person name="Goepfert S."/>
            <person name="Peitsch M.C."/>
            <person name="Ivanov N.V."/>
        </authorList>
    </citation>
    <scope>NUCLEOTIDE SEQUENCE [LARGE SCALE GENOMIC DNA]</scope>
</reference>
<name>A0AC58SVU8_TOBAC</name>
<sequence length="603" mass="67575">MTTSENSTEEERPMSHLLKEAMGKIERMGLEMNAMQLALAKAQKSPEPLGHVPEYPHSGPSTSLPNHRCLQKRSPHDSQAPPSHQPLPTPNVPTFVGPTSATLHRTTSEPLFQAHDTQYYPPEPTFHALEPHAHNPHLEVPAEIKKPVKTPEQDEVLRKFKSLEQSFRNLHGLGNQVSVAYKDLCPFPDVQLPAGFKMPKFDLYEGHGDPMAHLRGFCSKMRGAGGKDELLIAYFGQSLSGSALEWYTRQDSSRWYTWDDLAQAFAGHFQYNLEIVPDRLTLLRTEKKPGESFREFGFRWREQAARVDPPMKEGEMVDYFLQTLDPTYFGHLVTTVGKSFNEVVKIGVMIEEGLRSDKILNYSALKATTQAIQSGAGGVLEVASVEAGTGSKFRGPSPHYQPRPHTPYNLPQPYYPPSEPLFSDHHAQACPRALYNPPQYYPPNKVRSQGQLSGHPRWREPAPHNAFLPSQRFQAPNDPRKQGHGGKQRQGNNFTPIGESYASLFEKLKLSGLIEPLLGYTPDPYAKGFNPAVRCMYHSNVQGHSIEDCRSLKKEIERMIQEGAIVIDDSDREQANHLENLLIDVDNTEVGDGLGNVDIELNG</sequence>
<proteinExistence type="predicted"/>
<accession>A0AC58SVU8</accession>
<dbReference type="Proteomes" id="UP000790787">
    <property type="component" value="Chromosome 16"/>
</dbReference>
<dbReference type="RefSeq" id="XP_075089106.1">
    <property type="nucleotide sequence ID" value="XM_075233005.1"/>
</dbReference>
<evidence type="ECO:0000313" key="1">
    <source>
        <dbReference type="Proteomes" id="UP000790787"/>
    </source>
</evidence>
<organism evidence="1 2">
    <name type="scientific">Nicotiana tabacum</name>
    <name type="common">Common tobacco</name>
    <dbReference type="NCBI Taxonomy" id="4097"/>
    <lineage>
        <taxon>Eukaryota</taxon>
        <taxon>Viridiplantae</taxon>
        <taxon>Streptophyta</taxon>
        <taxon>Embryophyta</taxon>
        <taxon>Tracheophyta</taxon>
        <taxon>Spermatophyta</taxon>
        <taxon>Magnoliopsida</taxon>
        <taxon>eudicotyledons</taxon>
        <taxon>Gunneridae</taxon>
        <taxon>Pentapetalae</taxon>
        <taxon>asterids</taxon>
        <taxon>lamiids</taxon>
        <taxon>Solanales</taxon>
        <taxon>Solanaceae</taxon>
        <taxon>Nicotianoideae</taxon>
        <taxon>Nicotianeae</taxon>
        <taxon>Nicotiana</taxon>
    </lineage>
</organism>
<evidence type="ECO:0000313" key="2">
    <source>
        <dbReference type="RefSeq" id="XP_075089106.1"/>
    </source>
</evidence>